<feature type="region of interest" description="Disordered" evidence="1">
    <location>
        <begin position="48"/>
        <end position="141"/>
    </location>
</feature>
<name>A0A0R3PI26_ANGCS</name>
<dbReference type="WBParaSite" id="ACOC_0000400301-mRNA-1">
    <property type="protein sequence ID" value="ACOC_0000400301-mRNA-1"/>
    <property type="gene ID" value="ACOC_0000400301"/>
</dbReference>
<dbReference type="EMBL" id="UYYA01001737">
    <property type="protein sequence ID" value="VDM55589.1"/>
    <property type="molecule type" value="Genomic_DNA"/>
</dbReference>
<feature type="compositionally biased region" description="Basic and acidic residues" evidence="1">
    <location>
        <begin position="116"/>
        <end position="126"/>
    </location>
</feature>
<feature type="compositionally biased region" description="Basic and acidic residues" evidence="1">
    <location>
        <begin position="178"/>
        <end position="188"/>
    </location>
</feature>
<evidence type="ECO:0000313" key="2">
    <source>
        <dbReference type="EMBL" id="VDM55589.1"/>
    </source>
</evidence>
<protein>
    <submittedName>
        <fullName evidence="4">Cwf21 domain-containing protein</fullName>
    </submittedName>
</protein>
<accession>A0A0R3PI26</accession>
<sequence length="210" mass="23157">MKVEQMTAADMKKDIRISELVKELDTAKTRIITLEDLCRSQIGSAVPPAASSFIEVKEQETSNEEPETRDNSQQKKHCGDTVKEAGENKVPSSSNNSTHRVTTSNSRPSLRNIAIMDKDHRIDGKVRPSTASELQSTKHSTLERGENFPVLRGVQVLKDIPLSFKSGQHTDINGDPNDGTKEVVKDSLSDDSDIDITDILETSQKPTKSV</sequence>
<dbReference type="AlphaFoldDB" id="A0A0R3PI26"/>
<keyword evidence="3" id="KW-1185">Reference proteome</keyword>
<reference evidence="2 3" key="2">
    <citation type="submission" date="2018-11" db="EMBL/GenBank/DDBJ databases">
        <authorList>
            <consortium name="Pathogen Informatics"/>
        </authorList>
    </citation>
    <scope>NUCLEOTIDE SEQUENCE [LARGE SCALE GENOMIC DNA]</scope>
    <source>
        <strain evidence="2 3">Costa Rica</strain>
    </source>
</reference>
<evidence type="ECO:0000313" key="4">
    <source>
        <dbReference type="WBParaSite" id="ACOC_0000400301-mRNA-1"/>
    </source>
</evidence>
<evidence type="ECO:0000313" key="3">
    <source>
        <dbReference type="Proteomes" id="UP000267027"/>
    </source>
</evidence>
<reference evidence="4" key="1">
    <citation type="submission" date="2017-02" db="UniProtKB">
        <authorList>
            <consortium name="WormBaseParasite"/>
        </authorList>
    </citation>
    <scope>IDENTIFICATION</scope>
</reference>
<dbReference type="OrthoDB" id="5866605at2759"/>
<organism evidence="4">
    <name type="scientific">Angiostrongylus costaricensis</name>
    <name type="common">Nematode worm</name>
    <dbReference type="NCBI Taxonomy" id="334426"/>
    <lineage>
        <taxon>Eukaryota</taxon>
        <taxon>Metazoa</taxon>
        <taxon>Ecdysozoa</taxon>
        <taxon>Nematoda</taxon>
        <taxon>Chromadorea</taxon>
        <taxon>Rhabditida</taxon>
        <taxon>Rhabditina</taxon>
        <taxon>Rhabditomorpha</taxon>
        <taxon>Strongyloidea</taxon>
        <taxon>Metastrongylidae</taxon>
        <taxon>Angiostrongylus</taxon>
    </lineage>
</organism>
<evidence type="ECO:0000256" key="1">
    <source>
        <dbReference type="SAM" id="MobiDB-lite"/>
    </source>
</evidence>
<feature type="compositionally biased region" description="Polar residues" evidence="1">
    <location>
        <begin position="90"/>
        <end position="109"/>
    </location>
</feature>
<gene>
    <name evidence="2" type="ORF">ACOC_LOCUS4004</name>
</gene>
<feature type="region of interest" description="Disordered" evidence="1">
    <location>
        <begin position="164"/>
        <end position="189"/>
    </location>
</feature>
<feature type="compositionally biased region" description="Polar residues" evidence="1">
    <location>
        <begin position="129"/>
        <end position="139"/>
    </location>
</feature>
<dbReference type="Proteomes" id="UP000267027">
    <property type="component" value="Unassembled WGS sequence"/>
</dbReference>
<feature type="compositionally biased region" description="Basic and acidic residues" evidence="1">
    <location>
        <begin position="55"/>
        <end position="87"/>
    </location>
</feature>
<proteinExistence type="predicted"/>